<organism evidence="3 4">
    <name type="scientific">Persicimonas caeni</name>
    <dbReference type="NCBI Taxonomy" id="2292766"/>
    <lineage>
        <taxon>Bacteria</taxon>
        <taxon>Deltaproteobacteria</taxon>
        <taxon>Bradymonadales</taxon>
        <taxon>Bradymonadaceae</taxon>
        <taxon>Persicimonas</taxon>
    </lineage>
</organism>
<dbReference type="Proteomes" id="UP000315995">
    <property type="component" value="Chromosome"/>
</dbReference>
<gene>
    <name evidence="3" type="ORF">FIV42_26590</name>
</gene>
<keyword evidence="2" id="KW-0812">Transmembrane</keyword>
<evidence type="ECO:0008006" key="5">
    <source>
        <dbReference type="Google" id="ProtNLM"/>
    </source>
</evidence>
<accession>A0A5B8YCW2</accession>
<evidence type="ECO:0000256" key="2">
    <source>
        <dbReference type="SAM" id="Phobius"/>
    </source>
</evidence>
<keyword evidence="2" id="KW-0472">Membrane</keyword>
<evidence type="ECO:0000313" key="4">
    <source>
        <dbReference type="Proteomes" id="UP000315995"/>
    </source>
</evidence>
<evidence type="ECO:0000256" key="1">
    <source>
        <dbReference type="SAM" id="MobiDB-lite"/>
    </source>
</evidence>
<proteinExistence type="predicted"/>
<reference evidence="3 4" key="1">
    <citation type="submission" date="2019-06" db="EMBL/GenBank/DDBJ databases">
        <title>Persicimonas caeni gen. nov., sp. nov., a predatory bacterium isolated from solar saltern.</title>
        <authorList>
            <person name="Wang S."/>
        </authorList>
    </citation>
    <scope>NUCLEOTIDE SEQUENCE [LARGE SCALE GENOMIC DNA]</scope>
    <source>
        <strain evidence="3 4">YN101</strain>
    </source>
</reference>
<protein>
    <recommendedName>
        <fullName evidence="5">HAMP domain-containing protein</fullName>
    </recommendedName>
</protein>
<dbReference type="OrthoDB" id="5483900at2"/>
<keyword evidence="2" id="KW-1133">Transmembrane helix</keyword>
<dbReference type="RefSeq" id="WP_141200624.1">
    <property type="nucleotide sequence ID" value="NZ_CP041186.1"/>
</dbReference>
<dbReference type="AlphaFoldDB" id="A0A4Y6Q124"/>
<keyword evidence="4" id="KW-1185">Reference proteome</keyword>
<evidence type="ECO:0000313" key="3">
    <source>
        <dbReference type="EMBL" id="QDG54180.1"/>
    </source>
</evidence>
<dbReference type="EMBL" id="CP041186">
    <property type="protein sequence ID" value="QDG54180.1"/>
    <property type="molecule type" value="Genomic_DNA"/>
</dbReference>
<feature type="region of interest" description="Disordered" evidence="1">
    <location>
        <begin position="441"/>
        <end position="481"/>
    </location>
</feature>
<sequence>MFRAKITLTFVILTSLLLGGVYLIMTGSIASSFEQDAEIAVRRAATIEEQSMRLDEFALIEKAEFTAVDKQLYRRMLLEEDPQFLEQLEAKYPQANNAVDVRHLAVYDEPLTVDKIRLQDVAKTSSGKRNLNLGLYERRPALPDLFLIIDQNGKGVAALGKDNYKWYGDNVAEKYPIILEAIKDNETKTTMWTWSWSESDDANFYRVAIVPIRPDPSKPAAGVVVTGNPIGDGVAKRTQRLMAGITTKGDDIDTVDRADLEAAPAVAFFHGERIVGSTFSTPQEDSLKQSAFKDAKILESDNPEQLLELEVDGEPYVGVVRYFTGEFEQPDKANKSGFIVLSSLQYATKPVGLAMTNIWLLGGAILLVGLIALLFFIQKFVKPAETIEQGIGEILAGNKDYVFELRDEHPIFTSIVQGLNLMSAYLQGKPMPDDAEKLEGWGELIGDSGGSSGGPAKVTGVQMPGMGGGSKKDDDPTDGTT</sequence>
<name>A0A4Y6Q124_PERCE</name>
<accession>A0A4Y6Q124</accession>
<feature type="transmembrane region" description="Helical" evidence="2">
    <location>
        <begin position="358"/>
        <end position="377"/>
    </location>
</feature>